<evidence type="ECO:0000256" key="9">
    <source>
        <dbReference type="SAM" id="Phobius"/>
    </source>
</evidence>
<dbReference type="GO" id="GO:0003954">
    <property type="term" value="F:NADH dehydrogenase activity"/>
    <property type="evidence" value="ECO:0007669"/>
    <property type="project" value="TreeGrafter"/>
</dbReference>
<dbReference type="PANTHER" id="PTHR42829">
    <property type="entry name" value="NADH-UBIQUINONE OXIDOREDUCTASE CHAIN 5"/>
    <property type="match status" value="1"/>
</dbReference>
<feature type="transmembrane region" description="Helical" evidence="9">
    <location>
        <begin position="393"/>
        <end position="418"/>
    </location>
</feature>
<keyword evidence="4 9" id="KW-0812">Transmembrane</keyword>
<protein>
    <recommendedName>
        <fullName evidence="3">NADH:ubiquinone reductase (H(+)-translocating)</fullName>
        <ecNumber evidence="3">7.1.1.2</ecNumber>
    </recommendedName>
    <alternativeName>
        <fullName evidence="7">NADH dehydrogenase subunit 5</fullName>
    </alternativeName>
</protein>
<geneLocation type="mitochondrion" evidence="11"/>
<sequence length="527" mass="61573">MNVSIFFCFICFIFFGFFLIFLLYGVFFFLFLDWFFVSLKMNFYLNNLLFSLVLFFVTFSVLIFCSYYMNGEMNLVYFLLMFMIFVLSMFFLSFSSGIFSMLVSWDVLGISSFFLVLFYNNWDSCSGAMHTVLTNRLGDFFLFIFFCYFVFSSLIFFLLMFCFVSFWFFLILAGFTKSAQFPFSGWLPKAMSAPTPVSALVHSSTLVTAGLILIMGFDFVFLSNKFNVIVLWVGLLTMFFSSFCALFENDMKKVVALSTLSQMGFSMLCFGLGLYFVSLIHLVSHALFKSCLFMQIGIFIHSFFGQQDSRGYNSLGSSLFFVQLQMVVTLFCLCGLFFTSGAITKDLILEFFFFNYEFIIMSGLFFFSVFLTFIYSVRLFFSLLYSFNVSCFNLHVSILMGIFSFVLVCFSVFGLWWLSSNVCLLPLVFLYVDFYVSLVFLNFFIFVVFFCFVFFLFELKYKFIVDFVSEQFSFMFFGNKFFDVGMNVFVVSFLNFCNMVGYFFVFFFSSLSLSVVVIIVFMLMFFF</sequence>
<dbReference type="GO" id="GO:0008137">
    <property type="term" value="F:NADH dehydrogenase (ubiquinone) activity"/>
    <property type="evidence" value="ECO:0007669"/>
    <property type="project" value="UniProtKB-EC"/>
</dbReference>
<evidence type="ECO:0000259" key="10">
    <source>
        <dbReference type="Pfam" id="PF00361"/>
    </source>
</evidence>
<dbReference type="PRINTS" id="PR01434">
    <property type="entry name" value="NADHDHGNASE5"/>
</dbReference>
<evidence type="ECO:0000313" key="11">
    <source>
        <dbReference type="EMBL" id="QXU74736.1"/>
    </source>
</evidence>
<feature type="transmembrane region" description="Helical" evidence="9">
    <location>
        <begin position="196"/>
        <end position="217"/>
    </location>
</feature>
<feature type="transmembrane region" description="Helical" evidence="9">
    <location>
        <begin position="229"/>
        <end position="247"/>
    </location>
</feature>
<feature type="transmembrane region" description="Helical" evidence="9">
    <location>
        <begin position="6"/>
        <end position="36"/>
    </location>
</feature>
<comment type="catalytic activity">
    <reaction evidence="8">
        <text>a ubiquinone + NADH + 5 H(+)(in) = a ubiquinol + NAD(+) + 4 H(+)(out)</text>
        <dbReference type="Rhea" id="RHEA:29091"/>
        <dbReference type="Rhea" id="RHEA-COMP:9565"/>
        <dbReference type="Rhea" id="RHEA-COMP:9566"/>
        <dbReference type="ChEBI" id="CHEBI:15378"/>
        <dbReference type="ChEBI" id="CHEBI:16389"/>
        <dbReference type="ChEBI" id="CHEBI:17976"/>
        <dbReference type="ChEBI" id="CHEBI:57540"/>
        <dbReference type="ChEBI" id="CHEBI:57945"/>
        <dbReference type="EC" id="7.1.1.2"/>
    </reaction>
</comment>
<dbReference type="GO" id="GO:0042773">
    <property type="term" value="P:ATP synthesis coupled electron transport"/>
    <property type="evidence" value="ECO:0007669"/>
    <property type="project" value="InterPro"/>
</dbReference>
<dbReference type="GO" id="GO:0016020">
    <property type="term" value="C:membrane"/>
    <property type="evidence" value="ECO:0007669"/>
    <property type="project" value="UniProtKB-SubCell"/>
</dbReference>
<feature type="transmembrane region" description="Helical" evidence="9">
    <location>
        <begin position="102"/>
        <end position="122"/>
    </location>
</feature>
<feature type="transmembrane region" description="Helical" evidence="9">
    <location>
        <begin position="75"/>
        <end position="95"/>
    </location>
</feature>
<comment type="subcellular location">
    <subcellularLocation>
        <location evidence="2">Membrane</location>
        <topology evidence="2">Multi-pass membrane protein</topology>
    </subcellularLocation>
</comment>
<dbReference type="EC" id="7.1.1.2" evidence="3"/>
<dbReference type="PANTHER" id="PTHR42829:SF2">
    <property type="entry name" value="NADH-UBIQUINONE OXIDOREDUCTASE CHAIN 5"/>
    <property type="match status" value="1"/>
</dbReference>
<dbReference type="InterPro" id="IPR001750">
    <property type="entry name" value="ND/Mrp_TM"/>
</dbReference>
<feature type="transmembrane region" description="Helical" evidence="9">
    <location>
        <begin position="286"/>
        <end position="304"/>
    </location>
</feature>
<evidence type="ECO:0000256" key="3">
    <source>
        <dbReference type="ARBA" id="ARBA00012944"/>
    </source>
</evidence>
<keyword evidence="5 9" id="KW-1133">Transmembrane helix</keyword>
<feature type="transmembrane region" description="Helical" evidence="9">
    <location>
        <begin position="316"/>
        <end position="338"/>
    </location>
</feature>
<dbReference type="EMBL" id="MW059037">
    <property type="protein sequence ID" value="QXU74736.1"/>
    <property type="molecule type" value="Genomic_DNA"/>
</dbReference>
<organism evidence="11">
    <name type="scientific">Wellcomia compar</name>
    <dbReference type="NCBI Taxonomy" id="2744580"/>
    <lineage>
        <taxon>Eukaryota</taxon>
        <taxon>Metazoa</taxon>
        <taxon>Ecdysozoa</taxon>
        <taxon>Nematoda</taxon>
        <taxon>Chromadorea</taxon>
        <taxon>Rhabditida</taxon>
        <taxon>Spirurina</taxon>
        <taxon>Oxyuridomorpha</taxon>
        <taxon>Oxyuroidea</taxon>
        <taxon>Oxyuridae</taxon>
        <taxon>Wellcomia</taxon>
    </lineage>
</organism>
<evidence type="ECO:0000256" key="5">
    <source>
        <dbReference type="ARBA" id="ARBA00022989"/>
    </source>
</evidence>
<evidence type="ECO:0000256" key="6">
    <source>
        <dbReference type="ARBA" id="ARBA00023136"/>
    </source>
</evidence>
<feature type="transmembrane region" description="Helical" evidence="9">
    <location>
        <begin position="502"/>
        <end position="526"/>
    </location>
</feature>
<evidence type="ECO:0000256" key="1">
    <source>
        <dbReference type="ARBA" id="ARBA00003257"/>
    </source>
</evidence>
<dbReference type="AlphaFoldDB" id="A0A8F7CJ48"/>
<keyword evidence="11" id="KW-0496">Mitochondrion</keyword>
<feature type="transmembrane region" description="Helical" evidence="9">
    <location>
        <begin position="358"/>
        <end position="381"/>
    </location>
</feature>
<feature type="transmembrane region" description="Helical" evidence="9">
    <location>
        <begin position="477"/>
        <end position="496"/>
    </location>
</feature>
<feature type="transmembrane region" description="Helical" evidence="9">
    <location>
        <begin position="48"/>
        <end position="69"/>
    </location>
</feature>
<evidence type="ECO:0000256" key="8">
    <source>
        <dbReference type="ARBA" id="ARBA00049551"/>
    </source>
</evidence>
<proteinExistence type="predicted"/>
<gene>
    <name evidence="11" type="primary">nad5</name>
</gene>
<name>A0A8F7CJ48_9BILA</name>
<evidence type="ECO:0000256" key="4">
    <source>
        <dbReference type="ARBA" id="ARBA00022692"/>
    </source>
</evidence>
<dbReference type="GO" id="GO:0015990">
    <property type="term" value="P:electron transport coupled proton transport"/>
    <property type="evidence" value="ECO:0007669"/>
    <property type="project" value="TreeGrafter"/>
</dbReference>
<accession>A0A8F7CJ48</accession>
<keyword evidence="6 9" id="KW-0472">Membrane</keyword>
<reference evidence="11" key="1">
    <citation type="submission" date="2020-10" db="EMBL/GenBank/DDBJ databases">
        <title>Wellcomia compar mitochondrion, complete genome.</title>
        <authorList>
            <person name="Zhang S."/>
        </authorList>
    </citation>
    <scope>NUCLEOTIDE SEQUENCE</scope>
</reference>
<dbReference type="Pfam" id="PF00361">
    <property type="entry name" value="Proton_antipo_M"/>
    <property type="match status" value="1"/>
</dbReference>
<feature type="domain" description="NADH:quinone oxidoreductase/Mrp antiporter transmembrane" evidence="10">
    <location>
        <begin position="98"/>
        <end position="372"/>
    </location>
</feature>
<comment type="function">
    <text evidence="1">Core subunit of the mitochondrial membrane respiratory chain NADH dehydrogenase (Complex I) that is believed to belong to the minimal assembly required for catalysis. Complex I functions in the transfer of electrons from NADH to the respiratory chain. The immediate electron acceptor for the enzyme is believed to be ubiquinone.</text>
</comment>
<feature type="transmembrane region" description="Helical" evidence="9">
    <location>
        <begin position="254"/>
        <end position="280"/>
    </location>
</feature>
<feature type="transmembrane region" description="Helical" evidence="9">
    <location>
        <begin position="438"/>
        <end position="457"/>
    </location>
</feature>
<feature type="transmembrane region" description="Helical" evidence="9">
    <location>
        <begin position="142"/>
        <end position="175"/>
    </location>
</feature>
<evidence type="ECO:0000256" key="2">
    <source>
        <dbReference type="ARBA" id="ARBA00004141"/>
    </source>
</evidence>
<evidence type="ECO:0000256" key="7">
    <source>
        <dbReference type="ARBA" id="ARBA00031027"/>
    </source>
</evidence>
<dbReference type="InterPro" id="IPR003945">
    <property type="entry name" value="NU5C-like"/>
</dbReference>